<feature type="transmembrane region" description="Helical" evidence="1">
    <location>
        <begin position="105"/>
        <end position="125"/>
    </location>
</feature>
<accession>A0A553ZXF3</accession>
<dbReference type="Proteomes" id="UP000318521">
    <property type="component" value="Unassembled WGS sequence"/>
</dbReference>
<feature type="transmembrane region" description="Helical" evidence="1">
    <location>
        <begin position="165"/>
        <end position="187"/>
    </location>
</feature>
<feature type="transmembrane region" description="Helical" evidence="1">
    <location>
        <begin position="229"/>
        <end position="247"/>
    </location>
</feature>
<name>A0A553ZXF3_9BACI</name>
<feature type="transmembrane region" description="Helical" evidence="1">
    <location>
        <begin position="199"/>
        <end position="223"/>
    </location>
</feature>
<keyword evidence="3" id="KW-1185">Reference proteome</keyword>
<dbReference type="OrthoDB" id="2435931at2"/>
<dbReference type="RefSeq" id="WP_143849017.1">
    <property type="nucleotide sequence ID" value="NZ_VLXZ01000007.1"/>
</dbReference>
<keyword evidence="1" id="KW-0472">Membrane</keyword>
<feature type="transmembrane region" description="Helical" evidence="1">
    <location>
        <begin position="80"/>
        <end position="99"/>
    </location>
</feature>
<organism evidence="2 3">
    <name type="scientific">Alkalicoccobacillus porphyridii</name>
    <dbReference type="NCBI Taxonomy" id="2597270"/>
    <lineage>
        <taxon>Bacteria</taxon>
        <taxon>Bacillati</taxon>
        <taxon>Bacillota</taxon>
        <taxon>Bacilli</taxon>
        <taxon>Bacillales</taxon>
        <taxon>Bacillaceae</taxon>
        <taxon>Alkalicoccobacillus</taxon>
    </lineage>
</organism>
<feature type="transmembrane region" description="Helical" evidence="1">
    <location>
        <begin position="137"/>
        <end position="153"/>
    </location>
</feature>
<sequence>MNRDIKSYVHSIVKQTDCTKEDYDDLFEELFGHVTMIRDEYVDEGYSLEEATDKAMKRFGQEAIIGNELQQSMFPYRRELLYVLGLAGFLLTVGMYVSMLLTEQVALHIELIAGMISHSFILFFAMNTIFRVNRRRWLNTALIIQLAVFSIQLSPASHFFYLGQLYFLIGLIGLILLTIFLLYRTALSSTSVKPKYTKVVHAVNITTGLIIIPYCIYVGLIGWGMGGEVAIFWMMQYFSILWLFFYVAQINLLRKFPRIVLSSLSMSVLLLPYTLFAFLIPSDWGFWFLRLF</sequence>
<keyword evidence="1" id="KW-0812">Transmembrane</keyword>
<gene>
    <name evidence="2" type="ORF">FN960_12215</name>
</gene>
<protein>
    <submittedName>
        <fullName evidence="2">Uncharacterized protein</fullName>
    </submittedName>
</protein>
<evidence type="ECO:0000256" key="1">
    <source>
        <dbReference type="SAM" id="Phobius"/>
    </source>
</evidence>
<dbReference type="NCBIfam" id="NF038403">
    <property type="entry name" value="perm_prefix_1"/>
    <property type="match status" value="1"/>
</dbReference>
<evidence type="ECO:0000313" key="2">
    <source>
        <dbReference type="EMBL" id="TSB46123.1"/>
    </source>
</evidence>
<dbReference type="EMBL" id="VLXZ01000007">
    <property type="protein sequence ID" value="TSB46123.1"/>
    <property type="molecule type" value="Genomic_DNA"/>
</dbReference>
<reference evidence="2 3" key="1">
    <citation type="submission" date="2019-07" db="EMBL/GenBank/DDBJ databases">
        <authorList>
            <person name="Park Y.J."/>
            <person name="Jeong S.E."/>
            <person name="Jung H.S."/>
        </authorList>
    </citation>
    <scope>NUCLEOTIDE SEQUENCE [LARGE SCALE GENOMIC DNA]</scope>
    <source>
        <strain evidence="3">P16(2019)</strain>
    </source>
</reference>
<dbReference type="AlphaFoldDB" id="A0A553ZXF3"/>
<evidence type="ECO:0000313" key="3">
    <source>
        <dbReference type="Proteomes" id="UP000318521"/>
    </source>
</evidence>
<comment type="caution">
    <text evidence="2">The sequence shown here is derived from an EMBL/GenBank/DDBJ whole genome shotgun (WGS) entry which is preliminary data.</text>
</comment>
<dbReference type="InterPro" id="IPR047928">
    <property type="entry name" value="Perm_prefix_1"/>
</dbReference>
<keyword evidence="1" id="KW-1133">Transmembrane helix</keyword>
<feature type="transmembrane region" description="Helical" evidence="1">
    <location>
        <begin position="259"/>
        <end position="280"/>
    </location>
</feature>
<proteinExistence type="predicted"/>